<dbReference type="Pfam" id="PF13490">
    <property type="entry name" value="zf-HC2"/>
    <property type="match status" value="1"/>
</dbReference>
<comment type="caution">
    <text evidence="4">The sequence shown here is derived from an EMBL/GenBank/DDBJ whole genome shotgun (WGS) entry which is preliminary data.</text>
</comment>
<feature type="domain" description="Putative zinc-finger" evidence="3">
    <location>
        <begin position="11"/>
        <end position="48"/>
    </location>
</feature>
<dbReference type="Gene3D" id="1.10.10.1320">
    <property type="entry name" value="Anti-sigma factor, zinc-finger domain"/>
    <property type="match status" value="1"/>
</dbReference>
<keyword evidence="2" id="KW-0804">Transcription</keyword>
<dbReference type="InterPro" id="IPR041916">
    <property type="entry name" value="Anti_sigma_zinc_sf"/>
</dbReference>
<dbReference type="RefSeq" id="WP_127954230.1">
    <property type="nucleotide sequence ID" value="NZ_RKLO01000004.1"/>
</dbReference>
<dbReference type="OrthoDB" id="4464602at2"/>
<keyword evidence="5" id="KW-1185">Reference proteome</keyword>
<name>A0A3S3AJ88_9NOCA</name>
<organism evidence="4 5">
    <name type="scientific">Rhodococcus xishaensis</name>
    <dbReference type="NCBI Taxonomy" id="2487364"/>
    <lineage>
        <taxon>Bacteria</taxon>
        <taxon>Bacillati</taxon>
        <taxon>Actinomycetota</taxon>
        <taxon>Actinomycetes</taxon>
        <taxon>Mycobacteriales</taxon>
        <taxon>Nocardiaceae</taxon>
        <taxon>Rhodococcus</taxon>
    </lineage>
</organism>
<evidence type="ECO:0000256" key="2">
    <source>
        <dbReference type="ARBA" id="ARBA00023163"/>
    </source>
</evidence>
<evidence type="ECO:0000259" key="3">
    <source>
        <dbReference type="Pfam" id="PF13490"/>
    </source>
</evidence>
<keyword evidence="1" id="KW-0805">Transcription regulation</keyword>
<proteinExistence type="predicted"/>
<dbReference type="EMBL" id="RKLO01000004">
    <property type="protein sequence ID" value="RVW01934.1"/>
    <property type="molecule type" value="Genomic_DNA"/>
</dbReference>
<accession>A0A3S3AJ88</accession>
<dbReference type="Proteomes" id="UP000283479">
    <property type="component" value="Unassembled WGS sequence"/>
</dbReference>
<gene>
    <name evidence="4" type="ORF">EGT50_10775</name>
</gene>
<evidence type="ECO:0000256" key="1">
    <source>
        <dbReference type="ARBA" id="ARBA00023015"/>
    </source>
</evidence>
<reference evidence="4 5" key="1">
    <citation type="submission" date="2018-11" db="EMBL/GenBank/DDBJ databases">
        <title>Rhodococcus spongicola sp. nov. and Rhodococcus xishaensis sp. nov. from marine sponges.</title>
        <authorList>
            <person name="Li L."/>
            <person name="Lin H.W."/>
        </authorList>
    </citation>
    <scope>NUCLEOTIDE SEQUENCE [LARGE SCALE GENOMIC DNA]</scope>
    <source>
        <strain evidence="4 5">LHW51113</strain>
    </source>
</reference>
<sequence length="92" mass="10643">MIQSVRTMLTCHWAARRIQRYLDSDPAALLDQNEIHRLEAHLAECEKCSAAAAEYRQINTALSRWAARRMPQKDSVAHMRQVVDRLVRGDIQ</sequence>
<dbReference type="InterPro" id="IPR027383">
    <property type="entry name" value="Znf_put"/>
</dbReference>
<dbReference type="AlphaFoldDB" id="A0A3S3AJ88"/>
<protein>
    <submittedName>
        <fullName evidence="4">Zf-HC2 domain-containing protein</fullName>
    </submittedName>
</protein>
<evidence type="ECO:0000313" key="4">
    <source>
        <dbReference type="EMBL" id="RVW01934.1"/>
    </source>
</evidence>
<evidence type="ECO:0000313" key="5">
    <source>
        <dbReference type="Proteomes" id="UP000283479"/>
    </source>
</evidence>